<feature type="region of interest" description="Disordered" evidence="1">
    <location>
        <begin position="192"/>
        <end position="278"/>
    </location>
</feature>
<feature type="compositionally biased region" description="Polar residues" evidence="1">
    <location>
        <begin position="242"/>
        <end position="278"/>
    </location>
</feature>
<feature type="compositionally biased region" description="Low complexity" evidence="1">
    <location>
        <begin position="105"/>
        <end position="134"/>
    </location>
</feature>
<dbReference type="VEuPathDB" id="FungiDB:PV10_02204"/>
<proteinExistence type="predicted"/>
<feature type="compositionally biased region" description="Low complexity" evidence="1">
    <location>
        <begin position="144"/>
        <end position="155"/>
    </location>
</feature>
<feature type="region of interest" description="Disordered" evidence="1">
    <location>
        <begin position="467"/>
        <end position="487"/>
    </location>
</feature>
<gene>
    <name evidence="2" type="ORF">B0A52_04376</name>
</gene>
<dbReference type="EMBL" id="NAJM01000013">
    <property type="protein sequence ID" value="RVX72172.1"/>
    <property type="molecule type" value="Genomic_DNA"/>
</dbReference>
<accession>A0A438N971</accession>
<feature type="compositionally biased region" description="Polar residues" evidence="1">
    <location>
        <begin position="53"/>
        <end position="62"/>
    </location>
</feature>
<feature type="compositionally biased region" description="Basic and acidic residues" evidence="1">
    <location>
        <begin position="301"/>
        <end position="313"/>
    </location>
</feature>
<dbReference type="Proteomes" id="UP000288859">
    <property type="component" value="Unassembled WGS sequence"/>
</dbReference>
<dbReference type="AlphaFoldDB" id="A0A438N971"/>
<feature type="compositionally biased region" description="Low complexity" evidence="1">
    <location>
        <begin position="359"/>
        <end position="385"/>
    </location>
</feature>
<evidence type="ECO:0000313" key="3">
    <source>
        <dbReference type="Proteomes" id="UP000288859"/>
    </source>
</evidence>
<evidence type="ECO:0000256" key="1">
    <source>
        <dbReference type="SAM" id="MobiDB-lite"/>
    </source>
</evidence>
<sequence>MTRRKRTPSPSTAQKRVAFEIPASLQQFSSISRSLATNIATPDNTGHPGPLNASHTLPTKHSTPAAATKPSSRPVTHSQKFTQTSQRPSSVGREAWINQSATKPANASSASTKSHASATQASRTTPRHSSTPTRADSTSTQRRASSNPTSNTASAMEPELKDGEAPTLKTHPNLIAALIAAKRAENEAIGNRERWARQQSEYRATKSPSAQPSNESHPDNVQKPPAQPQQRAISNPLPARPTKTTPNARRITQQTTSKPSMICTTNMPSNLTATPNTQDPEASVAIFESPFSTPIAEFLERATDEMGPGRDSLRLNSPSTSAHMDTTKPNPPPAPRSNSQQAQSHVVVPPLFSDKQNVQNPHPQQAQSSNQNHHQFQQTSSSSTVPQYERVPAPMMQSMSLSQTTTNLQIHPSMQHGLPMAQPYPNNVQLQQHQPQTRPYYPLPRGQQGFHKIDLRPQFNINRMQQSDNRRMSQDQAASSSSFDPSIGMNSPHIMQTAMMSNTNAHLPNIIPYSPMMPTTPRVAIPFPPPEQIPTYGSPAIKAPPRPAPPPQQLGTPSGFMTAADMVAGINTRFKIATPNGFSVPKRH</sequence>
<feature type="region of interest" description="Disordered" evidence="1">
    <location>
        <begin position="301"/>
        <end position="385"/>
    </location>
</feature>
<feature type="region of interest" description="Disordered" evidence="1">
    <location>
        <begin position="36"/>
        <end position="168"/>
    </location>
</feature>
<comment type="caution">
    <text evidence="2">The sequence shown here is derived from an EMBL/GenBank/DDBJ whole genome shotgun (WGS) entry which is preliminary data.</text>
</comment>
<evidence type="ECO:0000313" key="2">
    <source>
        <dbReference type="EMBL" id="RVX72172.1"/>
    </source>
</evidence>
<name>A0A438N971_EXOME</name>
<reference evidence="2 3" key="1">
    <citation type="submission" date="2017-03" db="EMBL/GenBank/DDBJ databases">
        <title>Genomes of endolithic fungi from Antarctica.</title>
        <authorList>
            <person name="Coleine C."/>
            <person name="Masonjones S."/>
            <person name="Stajich J.E."/>
        </authorList>
    </citation>
    <scope>NUCLEOTIDE SEQUENCE [LARGE SCALE GENOMIC DNA]</scope>
    <source>
        <strain evidence="2 3">CCFEE 6314</strain>
    </source>
</reference>
<protein>
    <submittedName>
        <fullName evidence="2">Uncharacterized protein</fullName>
    </submittedName>
</protein>
<feature type="compositionally biased region" description="Polar residues" evidence="1">
    <location>
        <begin position="69"/>
        <end position="89"/>
    </location>
</feature>
<feature type="compositionally biased region" description="Polar residues" evidence="1">
    <location>
        <begin position="314"/>
        <end position="328"/>
    </location>
</feature>
<feature type="region of interest" description="Disordered" evidence="1">
    <location>
        <begin position="429"/>
        <end position="448"/>
    </location>
</feature>
<organism evidence="2 3">
    <name type="scientific">Exophiala mesophila</name>
    <name type="common">Black yeast-like fungus</name>
    <dbReference type="NCBI Taxonomy" id="212818"/>
    <lineage>
        <taxon>Eukaryota</taxon>
        <taxon>Fungi</taxon>
        <taxon>Dikarya</taxon>
        <taxon>Ascomycota</taxon>
        <taxon>Pezizomycotina</taxon>
        <taxon>Eurotiomycetes</taxon>
        <taxon>Chaetothyriomycetidae</taxon>
        <taxon>Chaetothyriales</taxon>
        <taxon>Herpotrichiellaceae</taxon>
        <taxon>Exophiala</taxon>
    </lineage>
</organism>
<feature type="compositionally biased region" description="Low complexity" evidence="1">
    <location>
        <begin position="474"/>
        <end position="486"/>
    </location>
</feature>
<dbReference type="OrthoDB" id="4160292at2759"/>
<feature type="compositionally biased region" description="Polar residues" evidence="1">
    <location>
        <begin position="197"/>
        <end position="215"/>
    </location>
</feature>